<organism evidence="2 3">
    <name type="scientific">Lawsonibacter faecis</name>
    <dbReference type="NCBI Taxonomy" id="2763052"/>
    <lineage>
        <taxon>Bacteria</taxon>
        <taxon>Bacillati</taxon>
        <taxon>Bacillota</taxon>
        <taxon>Clostridia</taxon>
        <taxon>Eubacteriales</taxon>
        <taxon>Oscillospiraceae</taxon>
        <taxon>Lawsonibacter</taxon>
    </lineage>
</organism>
<feature type="domain" description="Zona occludens toxin N-terminal" evidence="1">
    <location>
        <begin position="84"/>
        <end position="165"/>
    </location>
</feature>
<dbReference type="AlphaFoldDB" id="A0A8J6JNE9"/>
<accession>A0A8J6JNE9</accession>
<comment type="caution">
    <text evidence="2">The sequence shown here is derived from an EMBL/GenBank/DDBJ whole genome shotgun (WGS) entry which is preliminary data.</text>
</comment>
<reference evidence="2" key="1">
    <citation type="submission" date="2020-08" db="EMBL/GenBank/DDBJ databases">
        <title>Genome public.</title>
        <authorList>
            <person name="Liu C."/>
            <person name="Sun Q."/>
        </authorList>
    </citation>
    <scope>NUCLEOTIDE SEQUENCE</scope>
    <source>
        <strain evidence="2">NSJ-52</strain>
    </source>
</reference>
<dbReference type="Pfam" id="PF05707">
    <property type="entry name" value="Zot"/>
    <property type="match status" value="1"/>
</dbReference>
<dbReference type="RefSeq" id="WP_186919958.1">
    <property type="nucleotide sequence ID" value="NZ_JACOPQ010000013.1"/>
</dbReference>
<dbReference type="InterPro" id="IPR008900">
    <property type="entry name" value="Zot_N"/>
</dbReference>
<dbReference type="EMBL" id="JACOPQ010000013">
    <property type="protein sequence ID" value="MBC5738179.1"/>
    <property type="molecule type" value="Genomic_DNA"/>
</dbReference>
<evidence type="ECO:0000313" key="2">
    <source>
        <dbReference type="EMBL" id="MBC5738179.1"/>
    </source>
</evidence>
<evidence type="ECO:0000313" key="3">
    <source>
        <dbReference type="Proteomes" id="UP000607645"/>
    </source>
</evidence>
<dbReference type="Gene3D" id="3.40.50.300">
    <property type="entry name" value="P-loop containing nucleotide triphosphate hydrolases"/>
    <property type="match status" value="1"/>
</dbReference>
<dbReference type="Proteomes" id="UP000607645">
    <property type="component" value="Unassembled WGS sequence"/>
</dbReference>
<sequence>MPLLICILAFFVGMFVFDRVTRRYINPYRLYLVFGKKGSGKSTYLVKLALRYVKKGWTVYTNMTDLNIPGVRIFNIDDLGDFVPCSDSVLLLDEVGMVWDARNFKNFKPSVRDFFKLQRHYHCIVYMASQTFDVDKKLRDLCDGMFLHANVARVFSMGKRISKNITLTEPSADAESRIAETLAFKPFWNWTLTLIPRYSKYFDSHIIPDLPELPYMEVPAADALPPSDASPAAL</sequence>
<keyword evidence="3" id="KW-1185">Reference proteome</keyword>
<dbReference type="InterPro" id="IPR027417">
    <property type="entry name" value="P-loop_NTPase"/>
</dbReference>
<name>A0A8J6JNE9_9FIRM</name>
<gene>
    <name evidence="2" type="ORF">H8S62_14295</name>
</gene>
<dbReference type="SUPFAM" id="SSF52540">
    <property type="entry name" value="P-loop containing nucleoside triphosphate hydrolases"/>
    <property type="match status" value="1"/>
</dbReference>
<protein>
    <recommendedName>
        <fullName evidence="1">Zona occludens toxin N-terminal domain-containing protein</fullName>
    </recommendedName>
</protein>
<evidence type="ECO:0000259" key="1">
    <source>
        <dbReference type="Pfam" id="PF05707"/>
    </source>
</evidence>
<proteinExistence type="predicted"/>